<keyword evidence="2" id="KW-1185">Reference proteome</keyword>
<accession>A0AAU9DE22</accession>
<dbReference type="EMBL" id="AP026802">
    <property type="protein sequence ID" value="BDR58095.1"/>
    <property type="molecule type" value="Genomic_DNA"/>
</dbReference>
<gene>
    <name evidence="1" type="ORF">XA3_05360</name>
</gene>
<name>A0AAU9DE22_9LACO</name>
<reference evidence="1 2" key="1">
    <citation type="journal article" date="2023" name="Microbiol. Spectr.">
        <title>Symbiosis of Carpenter Bees with Uncharacterized Lactic Acid Bacteria Showing NAD Auxotrophy.</title>
        <authorList>
            <person name="Kawasaki S."/>
            <person name="Ozawa K."/>
            <person name="Mori T."/>
            <person name="Yamamoto A."/>
            <person name="Ito M."/>
            <person name="Ohkuma M."/>
            <person name="Sakamoto M."/>
            <person name="Matsutani M."/>
        </authorList>
    </citation>
    <scope>NUCLEOTIDE SEQUENCE [LARGE SCALE GENOMIC DNA]</scope>
    <source>
        <strain evidence="1 2">XA3</strain>
    </source>
</reference>
<dbReference type="KEGG" id="xap:XA3_05360"/>
<evidence type="ECO:0000313" key="1">
    <source>
        <dbReference type="EMBL" id="BDR58095.1"/>
    </source>
</evidence>
<proteinExistence type="predicted"/>
<dbReference type="AlphaFoldDB" id="A0AAU9DE22"/>
<organism evidence="1 2">
    <name type="scientific">Xylocopilactobacillus apicola</name>
    <dbReference type="NCBI Taxonomy" id="2932184"/>
    <lineage>
        <taxon>Bacteria</taxon>
        <taxon>Bacillati</taxon>
        <taxon>Bacillota</taxon>
        <taxon>Bacilli</taxon>
        <taxon>Lactobacillales</taxon>
        <taxon>Lactobacillaceae</taxon>
        <taxon>Xylocopilactobacillus</taxon>
    </lineage>
</organism>
<sequence>MGEKLDMFKKNKQRVFQVVILLTTIWFQAQLQGNVVLADDNSYTPAESTKIKEARLRFSELTSRDVARGSYDIYSVPPVFMYPFKAGFLKQDFLSTTTEWINYYRFLLNLPPATNAAISYEQGTANNFAQLGAYLLAASNADPMKYQHNLTNATKPYYIPQSVWDNSKKYTNFAVLYFNGNSPVETSYYPIANLIADNYDYLTPNATGHRAELLSSRLSNFGIGVAYGNNGIKYEDIYFDNTTHDVSSNPSRTIVNYPAESVFPIEELVNNNSDAHPIYWSIYFSNDYLIPRTGLSVTVKDDTTGVVGNATKVQGVAPDNITGYYASAVTYLPPKNVELKVGDRYTVTLSGLDPTKYQDGQYQYSFKLFNETGGTNPSLDIGNVIDMPQESIATVRCVKGSIPVYNGYTSSHHETGEFLPNNSQWKSFGISYANNTFWFNVGNHQWIDGKYVETASQNDNSVATIDYEPGYGIRVWTSPYFNKQPVGEKYLITGTQWKVFHITTINNTNWFNVGGNQWIDGRYVKTIIK</sequence>
<evidence type="ECO:0000313" key="2">
    <source>
        <dbReference type="Proteomes" id="UP001321861"/>
    </source>
</evidence>
<dbReference type="Proteomes" id="UP001321861">
    <property type="component" value="Chromosome"/>
</dbReference>
<protein>
    <recommendedName>
        <fullName evidence="3">SCP domain-containing protein</fullName>
    </recommendedName>
</protein>
<evidence type="ECO:0008006" key="3">
    <source>
        <dbReference type="Google" id="ProtNLM"/>
    </source>
</evidence>